<name>A0A9D4KHN6_DREPO</name>
<keyword evidence="2" id="KW-1185">Reference proteome</keyword>
<gene>
    <name evidence="1" type="ORF">DPMN_112732</name>
</gene>
<accession>A0A9D4KHN6</accession>
<organism evidence="1 2">
    <name type="scientific">Dreissena polymorpha</name>
    <name type="common">Zebra mussel</name>
    <name type="synonym">Mytilus polymorpha</name>
    <dbReference type="NCBI Taxonomy" id="45954"/>
    <lineage>
        <taxon>Eukaryota</taxon>
        <taxon>Metazoa</taxon>
        <taxon>Spiralia</taxon>
        <taxon>Lophotrochozoa</taxon>
        <taxon>Mollusca</taxon>
        <taxon>Bivalvia</taxon>
        <taxon>Autobranchia</taxon>
        <taxon>Heteroconchia</taxon>
        <taxon>Euheterodonta</taxon>
        <taxon>Imparidentia</taxon>
        <taxon>Neoheterodontei</taxon>
        <taxon>Myida</taxon>
        <taxon>Dreissenoidea</taxon>
        <taxon>Dreissenidae</taxon>
        <taxon>Dreissena</taxon>
    </lineage>
</organism>
<dbReference type="AlphaFoldDB" id="A0A9D4KHN6"/>
<reference evidence="1" key="1">
    <citation type="journal article" date="2019" name="bioRxiv">
        <title>The Genome of the Zebra Mussel, Dreissena polymorpha: A Resource for Invasive Species Research.</title>
        <authorList>
            <person name="McCartney M.A."/>
            <person name="Auch B."/>
            <person name="Kono T."/>
            <person name="Mallez S."/>
            <person name="Zhang Y."/>
            <person name="Obille A."/>
            <person name="Becker A."/>
            <person name="Abrahante J.E."/>
            <person name="Garbe J."/>
            <person name="Badalamenti J.P."/>
            <person name="Herman A."/>
            <person name="Mangelson H."/>
            <person name="Liachko I."/>
            <person name="Sullivan S."/>
            <person name="Sone E.D."/>
            <person name="Koren S."/>
            <person name="Silverstein K.A.T."/>
            <person name="Beckman K.B."/>
            <person name="Gohl D.M."/>
        </authorList>
    </citation>
    <scope>NUCLEOTIDE SEQUENCE</scope>
    <source>
        <strain evidence="1">Duluth1</strain>
        <tissue evidence="1">Whole animal</tissue>
    </source>
</reference>
<reference evidence="1" key="2">
    <citation type="submission" date="2020-11" db="EMBL/GenBank/DDBJ databases">
        <authorList>
            <person name="McCartney M.A."/>
            <person name="Auch B."/>
            <person name="Kono T."/>
            <person name="Mallez S."/>
            <person name="Becker A."/>
            <person name="Gohl D.M."/>
            <person name="Silverstein K.A.T."/>
            <person name="Koren S."/>
            <person name="Bechman K.B."/>
            <person name="Herman A."/>
            <person name="Abrahante J.E."/>
            <person name="Garbe J."/>
        </authorList>
    </citation>
    <scope>NUCLEOTIDE SEQUENCE</scope>
    <source>
        <strain evidence="1">Duluth1</strain>
        <tissue evidence="1">Whole animal</tissue>
    </source>
</reference>
<proteinExistence type="predicted"/>
<dbReference type="EMBL" id="JAIWYP010000004">
    <property type="protein sequence ID" value="KAH3839306.1"/>
    <property type="molecule type" value="Genomic_DNA"/>
</dbReference>
<comment type="caution">
    <text evidence="1">The sequence shown here is derived from an EMBL/GenBank/DDBJ whole genome shotgun (WGS) entry which is preliminary data.</text>
</comment>
<evidence type="ECO:0000313" key="2">
    <source>
        <dbReference type="Proteomes" id="UP000828390"/>
    </source>
</evidence>
<dbReference type="Proteomes" id="UP000828390">
    <property type="component" value="Unassembled WGS sequence"/>
</dbReference>
<sequence length="64" mass="7155">MDTMLATMVTTYSKLRQVPKFISRLQAAMVGGTDQSLVSFPAGFLARLSIWDTFWETGIKHTCV</sequence>
<protein>
    <submittedName>
        <fullName evidence="1">Uncharacterized protein</fullName>
    </submittedName>
</protein>
<evidence type="ECO:0000313" key="1">
    <source>
        <dbReference type="EMBL" id="KAH3839306.1"/>
    </source>
</evidence>